<dbReference type="PANTHER" id="PTHR44688">
    <property type="entry name" value="DNA-BINDING TRANSCRIPTIONAL ACTIVATOR DEVR_DOSR"/>
    <property type="match status" value="1"/>
</dbReference>
<dbReference type="EMBL" id="LT559118">
    <property type="protein sequence ID" value="SBO97880.1"/>
    <property type="molecule type" value="Genomic_DNA"/>
</dbReference>
<protein>
    <submittedName>
        <fullName evidence="5">Two-component response regulator</fullName>
    </submittedName>
</protein>
<sequence length="245" mass="26926">MEQLEYRKLIRVLEQVAAARQGALYPVLAESLAVHLGWTDAFVAENPAYLALGGDGEEQYRTTFRPDFVEEYVERWRWNNPFASHDGVACLTRRGVATLGQLRLRATGPERDFADTFLRRNGIDDMLKIVIRSAVTGTVSTLGVPFDGARRAIGPGDLLMAATLGPLLSPYFDADPGPPVAVRGLTTRERDVAELVLLGLAQERIAQRLDVSQSVVERHLASVLVKMGCGDPAELAARWEERPAS</sequence>
<evidence type="ECO:0000313" key="5">
    <source>
        <dbReference type="EMBL" id="SBO97880.1"/>
    </source>
</evidence>
<evidence type="ECO:0000256" key="1">
    <source>
        <dbReference type="ARBA" id="ARBA00023015"/>
    </source>
</evidence>
<dbReference type="InterPro" id="IPR036388">
    <property type="entry name" value="WH-like_DNA-bd_sf"/>
</dbReference>
<dbReference type="SUPFAM" id="SSF46894">
    <property type="entry name" value="C-terminal effector domain of the bipartite response regulators"/>
    <property type="match status" value="1"/>
</dbReference>
<dbReference type="Gene3D" id="1.10.10.10">
    <property type="entry name" value="Winged helix-like DNA-binding domain superfamily/Winged helix DNA-binding domain"/>
    <property type="match status" value="1"/>
</dbReference>
<proteinExistence type="predicted"/>
<evidence type="ECO:0000259" key="4">
    <source>
        <dbReference type="SMART" id="SM00421"/>
    </source>
</evidence>
<gene>
    <name evidence="5" type="ORF">BN4615_P7396</name>
</gene>
<keyword evidence="2" id="KW-0238">DNA-binding</keyword>
<dbReference type="InterPro" id="IPR000792">
    <property type="entry name" value="Tscrpt_reg_LuxR_C"/>
</dbReference>
<keyword evidence="3" id="KW-0804">Transcription</keyword>
<name>A0A1M4EGE1_9ACTN</name>
<evidence type="ECO:0000256" key="2">
    <source>
        <dbReference type="ARBA" id="ARBA00023125"/>
    </source>
</evidence>
<dbReference type="PRINTS" id="PR00038">
    <property type="entry name" value="HTHLUXR"/>
</dbReference>
<dbReference type="Pfam" id="PF00196">
    <property type="entry name" value="GerE"/>
    <property type="match status" value="1"/>
</dbReference>
<evidence type="ECO:0000256" key="3">
    <source>
        <dbReference type="ARBA" id="ARBA00023163"/>
    </source>
</evidence>
<organism evidence="5">
    <name type="scientific">Nonomuraea gerenzanensis</name>
    <dbReference type="NCBI Taxonomy" id="93944"/>
    <lineage>
        <taxon>Bacteria</taxon>
        <taxon>Bacillati</taxon>
        <taxon>Actinomycetota</taxon>
        <taxon>Actinomycetes</taxon>
        <taxon>Streptosporangiales</taxon>
        <taxon>Streptosporangiaceae</taxon>
        <taxon>Nonomuraea</taxon>
    </lineage>
</organism>
<reference evidence="5" key="1">
    <citation type="submission" date="2016-04" db="EMBL/GenBank/DDBJ databases">
        <authorList>
            <person name="Evans L.H."/>
            <person name="Alamgir A."/>
            <person name="Owens N."/>
            <person name="Weber N.D."/>
            <person name="Virtaneva K."/>
            <person name="Barbian K."/>
            <person name="Babar A."/>
            <person name="Rosenke K."/>
        </authorList>
    </citation>
    <scope>NUCLEOTIDE SEQUENCE</scope>
    <source>
        <strain evidence="5">Nono1</strain>
    </source>
</reference>
<dbReference type="RefSeq" id="WP_225266614.1">
    <property type="nucleotide sequence ID" value="NZ_CP084058.1"/>
</dbReference>
<dbReference type="AlphaFoldDB" id="A0A1M4EGE1"/>
<dbReference type="GO" id="GO:0003677">
    <property type="term" value="F:DNA binding"/>
    <property type="evidence" value="ECO:0007669"/>
    <property type="project" value="UniProtKB-KW"/>
</dbReference>
<accession>A0A1M4EGE1</accession>
<feature type="domain" description="HTH luxR-type" evidence="4">
    <location>
        <begin position="182"/>
        <end position="239"/>
    </location>
</feature>
<keyword evidence="1" id="KW-0805">Transcription regulation</keyword>
<dbReference type="SMART" id="SM00421">
    <property type="entry name" value="HTH_LUXR"/>
    <property type="match status" value="1"/>
</dbReference>
<dbReference type="InterPro" id="IPR016032">
    <property type="entry name" value="Sig_transdc_resp-reg_C-effctor"/>
</dbReference>
<dbReference type="PANTHER" id="PTHR44688:SF16">
    <property type="entry name" value="DNA-BINDING TRANSCRIPTIONAL ACTIVATOR DEVR_DOSR"/>
    <property type="match status" value="1"/>
</dbReference>
<dbReference type="GO" id="GO:0006355">
    <property type="term" value="P:regulation of DNA-templated transcription"/>
    <property type="evidence" value="ECO:0007669"/>
    <property type="project" value="InterPro"/>
</dbReference>